<name>A0A365XV23_9BACT</name>
<keyword evidence="6 8" id="KW-0472">Membrane</keyword>
<dbReference type="NCBIfam" id="TIGR04056">
    <property type="entry name" value="OMP_RagA_SusC"/>
    <property type="match status" value="1"/>
</dbReference>
<evidence type="ECO:0000256" key="8">
    <source>
        <dbReference type="PROSITE-ProRule" id="PRU01360"/>
    </source>
</evidence>
<gene>
    <name evidence="13" type="ORF">DF182_27330</name>
</gene>
<dbReference type="Pfam" id="PF13715">
    <property type="entry name" value="CarbopepD_reg_2"/>
    <property type="match status" value="1"/>
</dbReference>
<dbReference type="Proteomes" id="UP000253410">
    <property type="component" value="Unassembled WGS sequence"/>
</dbReference>
<keyword evidence="5 9" id="KW-0798">TonB box</keyword>
<evidence type="ECO:0000256" key="10">
    <source>
        <dbReference type="SAM" id="SignalP"/>
    </source>
</evidence>
<dbReference type="Pfam" id="PF07715">
    <property type="entry name" value="Plug"/>
    <property type="match status" value="1"/>
</dbReference>
<feature type="domain" description="TonB-dependent receptor-like beta-barrel" evidence="11">
    <location>
        <begin position="452"/>
        <end position="1002"/>
    </location>
</feature>
<reference evidence="13 14" key="1">
    <citation type="submission" date="2018-05" db="EMBL/GenBank/DDBJ databases">
        <title>Chitinophaga sp. K3CV102501T nov., isolated from isolated from a monsoon evergreen broad-leaved forest soil.</title>
        <authorList>
            <person name="Lv Y."/>
        </authorList>
    </citation>
    <scope>NUCLEOTIDE SEQUENCE [LARGE SCALE GENOMIC DNA]</scope>
    <source>
        <strain evidence="13 14">GDMCC 1.1325</strain>
    </source>
</reference>
<keyword evidence="14" id="KW-1185">Reference proteome</keyword>
<comment type="similarity">
    <text evidence="8 9">Belongs to the TonB-dependent receptor family.</text>
</comment>
<dbReference type="EMBL" id="QFFJ01000002">
    <property type="protein sequence ID" value="RBL90183.1"/>
    <property type="molecule type" value="Genomic_DNA"/>
</dbReference>
<dbReference type="RefSeq" id="WP_113618934.1">
    <property type="nucleotide sequence ID" value="NZ_QFFJ01000002.1"/>
</dbReference>
<dbReference type="InterPro" id="IPR037066">
    <property type="entry name" value="Plug_dom_sf"/>
</dbReference>
<dbReference type="InterPro" id="IPR036942">
    <property type="entry name" value="Beta-barrel_TonB_sf"/>
</dbReference>
<accession>A0A365XV23</accession>
<dbReference type="InterPro" id="IPR012910">
    <property type="entry name" value="Plug_dom"/>
</dbReference>
<organism evidence="13 14">
    <name type="scientific">Chitinophaga flava</name>
    <dbReference type="NCBI Taxonomy" id="2259036"/>
    <lineage>
        <taxon>Bacteria</taxon>
        <taxon>Pseudomonadati</taxon>
        <taxon>Bacteroidota</taxon>
        <taxon>Chitinophagia</taxon>
        <taxon>Chitinophagales</taxon>
        <taxon>Chitinophagaceae</taxon>
        <taxon>Chitinophaga</taxon>
    </lineage>
</organism>
<evidence type="ECO:0000259" key="12">
    <source>
        <dbReference type="Pfam" id="PF07715"/>
    </source>
</evidence>
<dbReference type="Gene3D" id="2.40.170.20">
    <property type="entry name" value="TonB-dependent receptor, beta-barrel domain"/>
    <property type="match status" value="1"/>
</dbReference>
<keyword evidence="7 8" id="KW-0998">Cell outer membrane</keyword>
<dbReference type="OrthoDB" id="9768177at2"/>
<dbReference type="Pfam" id="PF00593">
    <property type="entry name" value="TonB_dep_Rec_b-barrel"/>
    <property type="match status" value="1"/>
</dbReference>
<dbReference type="InterPro" id="IPR008969">
    <property type="entry name" value="CarboxyPept-like_regulatory"/>
</dbReference>
<dbReference type="PROSITE" id="PS52016">
    <property type="entry name" value="TONB_DEPENDENT_REC_3"/>
    <property type="match status" value="1"/>
</dbReference>
<evidence type="ECO:0000256" key="9">
    <source>
        <dbReference type="RuleBase" id="RU003357"/>
    </source>
</evidence>
<evidence type="ECO:0000313" key="13">
    <source>
        <dbReference type="EMBL" id="RBL90183.1"/>
    </source>
</evidence>
<dbReference type="Gene3D" id="2.60.40.1120">
    <property type="entry name" value="Carboxypeptidase-like, regulatory domain"/>
    <property type="match status" value="1"/>
</dbReference>
<evidence type="ECO:0000256" key="6">
    <source>
        <dbReference type="ARBA" id="ARBA00023136"/>
    </source>
</evidence>
<evidence type="ECO:0000313" key="14">
    <source>
        <dbReference type="Proteomes" id="UP000253410"/>
    </source>
</evidence>
<keyword evidence="10" id="KW-0732">Signal</keyword>
<evidence type="ECO:0000256" key="4">
    <source>
        <dbReference type="ARBA" id="ARBA00022692"/>
    </source>
</evidence>
<feature type="signal peptide" evidence="10">
    <location>
        <begin position="1"/>
        <end position="21"/>
    </location>
</feature>
<sequence>MNRKRLLLLAFFVCICTLANAQIRNLSGTVRDADDGHPLPGVSVRQHNGSKAVPSDHNGRFVITVPIGATLEFYAIGYDPQQITVGQQDSLIIRLKNKEKQLGEVVITAYGNTRKQAFTGTAAVISNEKFKDLQVSTITGVLQGNASGVLAVNTSGQPGENPTIRIRGIGSFNASNDPLILLDGSPYSGSINSINPADVETITVLKDASSTSIYGSRAANGIIQVTTKKGKGKSHFELSGLTGFSRRAVKEYPTVSPAQYYEMTWEALRNDARDNPALLTQYNVPSAEAYASKQVAPRLVYNPFNVAQPVGLDGKVLPNAQLLWNDNWMDEMTRTGIRHDINMNVSGSDAANTIRYYLSGGYIQDQGIQKESDFKRYSGRVKVDATPIKWMQVGINSSLAYSNQNFPYQGNGGASNGIGFARTIAPIYPVYLRDPANGNFLLDGNGKKIFDYGNNSTTEGVLRPSAQYRPFNSGQNPSGTTSINPITNERLTANGNAYMGLNLFKGLTFRSQYSIDYNQVDNNVFWNPFYGDGTTSGGLSYRSITLLYAQNFSNAFTYDQTFGEHHINLVAGMEAFRQVTETTSSQRTGFTYAYPTQPSYGTTSTAEGIKNKFRLQSYFARAAYDLADKYHLSLSIRRDGATRFAKDARWGLFYAAGASWNLNKEVFMEDIAWLNQLKLKASYGTSGNQSLPGSFPYLGTYSAGANMGSASGIIINTVSNPNLSWETQKQLDLGVEFSILKDRVSGSFVYFNRKSANLLFDRPLPNSTGINAISDNIGGVKNYGFEIELNTVNIQNGKLEWRTSFNVTKLKNVITEIAPGTTQIVGGSWYEWYIQEYAGVDPADGKPMWYKDDAANAGSKTTTKKYSEATRYRLANRLSDYTGGITNTLRYGNFDFTVLATFALGGKYYDGNYASLMGGMISPGTNANVDILNRWQSPDNPGDGKTPRLSTATDNANAASSRFLYDLSYMRIRNITLGYRFPERLLKRAFISNARVFADLQNAFTFFGGPKGADPEANINAQASNHNTTSSKIFSIGINVGL</sequence>
<keyword evidence="2 8" id="KW-0813">Transport</keyword>
<keyword evidence="4 8" id="KW-0812">Transmembrane</keyword>
<dbReference type="InterPro" id="IPR023996">
    <property type="entry name" value="TonB-dep_OMP_SusC/RagA"/>
</dbReference>
<proteinExistence type="inferred from homology"/>
<dbReference type="InterPro" id="IPR039426">
    <property type="entry name" value="TonB-dep_rcpt-like"/>
</dbReference>
<evidence type="ECO:0000259" key="11">
    <source>
        <dbReference type="Pfam" id="PF00593"/>
    </source>
</evidence>
<dbReference type="SUPFAM" id="SSF56935">
    <property type="entry name" value="Porins"/>
    <property type="match status" value="1"/>
</dbReference>
<dbReference type="GO" id="GO:0009279">
    <property type="term" value="C:cell outer membrane"/>
    <property type="evidence" value="ECO:0007669"/>
    <property type="project" value="UniProtKB-SubCell"/>
</dbReference>
<keyword evidence="3 8" id="KW-1134">Transmembrane beta strand</keyword>
<evidence type="ECO:0000256" key="3">
    <source>
        <dbReference type="ARBA" id="ARBA00022452"/>
    </source>
</evidence>
<evidence type="ECO:0000256" key="7">
    <source>
        <dbReference type="ARBA" id="ARBA00023237"/>
    </source>
</evidence>
<evidence type="ECO:0000256" key="5">
    <source>
        <dbReference type="ARBA" id="ARBA00023077"/>
    </source>
</evidence>
<comment type="subcellular location">
    <subcellularLocation>
        <location evidence="1 8">Cell outer membrane</location>
        <topology evidence="1 8">Multi-pass membrane protein</topology>
    </subcellularLocation>
</comment>
<evidence type="ECO:0008006" key="15">
    <source>
        <dbReference type="Google" id="ProtNLM"/>
    </source>
</evidence>
<comment type="caution">
    <text evidence="13">The sequence shown here is derived from an EMBL/GenBank/DDBJ whole genome shotgun (WGS) entry which is preliminary data.</text>
</comment>
<evidence type="ECO:0000256" key="1">
    <source>
        <dbReference type="ARBA" id="ARBA00004571"/>
    </source>
</evidence>
<dbReference type="Gene3D" id="2.170.130.10">
    <property type="entry name" value="TonB-dependent receptor, plug domain"/>
    <property type="match status" value="1"/>
</dbReference>
<dbReference type="NCBIfam" id="TIGR04057">
    <property type="entry name" value="SusC_RagA_signa"/>
    <property type="match status" value="1"/>
</dbReference>
<evidence type="ECO:0000256" key="2">
    <source>
        <dbReference type="ARBA" id="ARBA00022448"/>
    </source>
</evidence>
<feature type="domain" description="TonB-dependent receptor plug" evidence="12">
    <location>
        <begin position="115"/>
        <end position="222"/>
    </location>
</feature>
<dbReference type="AlphaFoldDB" id="A0A365XV23"/>
<dbReference type="InterPro" id="IPR023997">
    <property type="entry name" value="TonB-dep_OMP_SusC/RagA_CS"/>
</dbReference>
<dbReference type="InterPro" id="IPR000531">
    <property type="entry name" value="Beta-barrel_TonB"/>
</dbReference>
<dbReference type="SUPFAM" id="SSF49464">
    <property type="entry name" value="Carboxypeptidase regulatory domain-like"/>
    <property type="match status" value="1"/>
</dbReference>
<protein>
    <recommendedName>
        <fullName evidence="15">SusC/RagA family TonB-linked outer membrane protein</fullName>
    </recommendedName>
</protein>
<feature type="chain" id="PRO_5016679276" description="SusC/RagA family TonB-linked outer membrane protein" evidence="10">
    <location>
        <begin position="22"/>
        <end position="1042"/>
    </location>
</feature>